<keyword evidence="16" id="KW-1185">Reference proteome</keyword>
<name>A0ABP9FD30_9GAMM</name>
<accession>A0ABP9FD30</accession>
<protein>
    <recommendedName>
        <fullName evidence="5 12">Signal peptidase I</fullName>
        <ecNumber evidence="4 12">3.4.21.89</ecNumber>
    </recommendedName>
</protein>
<dbReference type="InterPro" id="IPR019766">
    <property type="entry name" value="Sign_pep_all-beta_subdom"/>
</dbReference>
<dbReference type="Gene3D" id="2.10.109.10">
    <property type="entry name" value="Umud Fragment, subunit A"/>
    <property type="match status" value="1"/>
</dbReference>
<dbReference type="RefSeq" id="WP_345336585.1">
    <property type="nucleotide sequence ID" value="NZ_BAABJZ010000098.1"/>
</dbReference>
<dbReference type="PANTHER" id="PTHR43390:SF1">
    <property type="entry name" value="CHLOROPLAST PROCESSING PEPTIDASE"/>
    <property type="match status" value="1"/>
</dbReference>
<dbReference type="InterPro" id="IPR019757">
    <property type="entry name" value="Pept_S26A_signal_pept_1_Lys-AS"/>
</dbReference>
<evidence type="ECO:0000256" key="5">
    <source>
        <dbReference type="ARBA" id="ARBA00019232"/>
    </source>
</evidence>
<gene>
    <name evidence="15" type="primary">lepB</name>
    <name evidence="15" type="ORF">GCM10023333_33240</name>
</gene>
<keyword evidence="10" id="KW-1133">Transmembrane helix</keyword>
<dbReference type="SUPFAM" id="SSF51306">
    <property type="entry name" value="LexA/Signal peptidase"/>
    <property type="match status" value="1"/>
</dbReference>
<dbReference type="InterPro" id="IPR000223">
    <property type="entry name" value="Pept_S26A_signal_pept_1"/>
</dbReference>
<proteinExistence type="inferred from homology"/>
<evidence type="ECO:0000256" key="8">
    <source>
        <dbReference type="ARBA" id="ARBA00022692"/>
    </source>
</evidence>
<keyword evidence="8" id="KW-0812">Transmembrane</keyword>
<dbReference type="EMBL" id="BAABJZ010000098">
    <property type="protein sequence ID" value="GAA4897289.1"/>
    <property type="molecule type" value="Genomic_DNA"/>
</dbReference>
<dbReference type="InterPro" id="IPR019533">
    <property type="entry name" value="Peptidase_S26"/>
</dbReference>
<keyword evidence="6" id="KW-1003">Cell membrane</keyword>
<evidence type="ECO:0000256" key="10">
    <source>
        <dbReference type="ARBA" id="ARBA00022989"/>
    </source>
</evidence>
<reference evidence="16" key="1">
    <citation type="journal article" date="2019" name="Int. J. Syst. Evol. Microbiol.">
        <title>The Global Catalogue of Microorganisms (GCM) 10K type strain sequencing project: providing services to taxonomists for standard genome sequencing and annotation.</title>
        <authorList>
            <consortium name="The Broad Institute Genomics Platform"/>
            <consortium name="The Broad Institute Genome Sequencing Center for Infectious Disease"/>
            <person name="Wu L."/>
            <person name="Ma J."/>
        </authorList>
    </citation>
    <scope>NUCLEOTIDE SEQUENCE [LARGE SCALE GENOMIC DNA]</scope>
    <source>
        <strain evidence="16">JCM 18401</strain>
    </source>
</reference>
<evidence type="ECO:0000256" key="1">
    <source>
        <dbReference type="ARBA" id="ARBA00000677"/>
    </source>
</evidence>
<keyword evidence="7 12" id="KW-0645">Protease</keyword>
<comment type="similarity">
    <text evidence="3 13">Belongs to the peptidase S26 family.</text>
</comment>
<dbReference type="InterPro" id="IPR036286">
    <property type="entry name" value="LexA/Signal_pep-like_sf"/>
</dbReference>
<feature type="domain" description="Peptidase S26" evidence="14">
    <location>
        <begin position="68"/>
        <end position="280"/>
    </location>
</feature>
<sequence>MATLFSHLLVLLTLITGLVWAFDHFLLRPKRLAAVEAFDANAGLQLPEAKRDEQRTELMREGWFAENCHSVFPVLAVVLVLRSFIYEPFQIPSGSMMPTLLVGDFILVEKFAYGIKDPVLRKTLVETGQPKRGDVAVFKYPQDPRIDYIKRIVGLPGDRVIYSNKELYIQPACVSGTECQPMQKLSRAQVNRGEFVDGGVELLRYREVLGDVTHDILIDPSKPAMNQYFYPQSGTKTGEWVVPEGQYFAIGDNRDNSADGRFWGFIDEELLVGKAVFIWMSFEFERGHDSLLPGWIPTGVRFNRIGGLE</sequence>
<evidence type="ECO:0000256" key="12">
    <source>
        <dbReference type="RuleBase" id="RU003993"/>
    </source>
</evidence>
<evidence type="ECO:0000256" key="3">
    <source>
        <dbReference type="ARBA" id="ARBA00009370"/>
    </source>
</evidence>
<dbReference type="CDD" id="cd06530">
    <property type="entry name" value="S26_SPase_I"/>
    <property type="match status" value="1"/>
</dbReference>
<comment type="subcellular location">
    <subcellularLocation>
        <location evidence="2">Cell membrane</location>
        <topology evidence="2">Multi-pass membrane protein</topology>
    </subcellularLocation>
    <subcellularLocation>
        <location evidence="13">Membrane</location>
        <topology evidence="13">Multi-pass membrane protein</topology>
    </subcellularLocation>
</comment>
<evidence type="ECO:0000256" key="11">
    <source>
        <dbReference type="ARBA" id="ARBA00023136"/>
    </source>
</evidence>
<dbReference type="PROSITE" id="PS00760">
    <property type="entry name" value="SPASE_I_2"/>
    <property type="match status" value="1"/>
</dbReference>
<dbReference type="Proteomes" id="UP001499988">
    <property type="component" value="Unassembled WGS sequence"/>
</dbReference>
<comment type="catalytic activity">
    <reaction evidence="1 12">
        <text>Cleavage of hydrophobic, N-terminal signal or leader sequences from secreted and periplasmic proteins.</text>
        <dbReference type="EC" id="3.4.21.89"/>
    </reaction>
</comment>
<evidence type="ECO:0000256" key="4">
    <source>
        <dbReference type="ARBA" id="ARBA00013208"/>
    </source>
</evidence>
<keyword evidence="11" id="KW-0472">Membrane</keyword>
<evidence type="ECO:0000259" key="14">
    <source>
        <dbReference type="Pfam" id="PF10502"/>
    </source>
</evidence>
<evidence type="ECO:0000313" key="16">
    <source>
        <dbReference type="Proteomes" id="UP001499988"/>
    </source>
</evidence>
<evidence type="ECO:0000256" key="9">
    <source>
        <dbReference type="ARBA" id="ARBA00022801"/>
    </source>
</evidence>
<dbReference type="InterPro" id="IPR019756">
    <property type="entry name" value="Pept_S26A_signal_pept_1_Ser-AS"/>
</dbReference>
<evidence type="ECO:0000256" key="6">
    <source>
        <dbReference type="ARBA" id="ARBA00022475"/>
    </source>
</evidence>
<evidence type="ECO:0000256" key="13">
    <source>
        <dbReference type="RuleBase" id="RU362042"/>
    </source>
</evidence>
<organism evidence="15 16">
    <name type="scientific">Ferrimonas pelagia</name>
    <dbReference type="NCBI Taxonomy" id="1177826"/>
    <lineage>
        <taxon>Bacteria</taxon>
        <taxon>Pseudomonadati</taxon>
        <taxon>Pseudomonadota</taxon>
        <taxon>Gammaproteobacteria</taxon>
        <taxon>Alteromonadales</taxon>
        <taxon>Ferrimonadaceae</taxon>
        <taxon>Ferrimonas</taxon>
    </lineage>
</organism>
<evidence type="ECO:0000256" key="2">
    <source>
        <dbReference type="ARBA" id="ARBA00004651"/>
    </source>
</evidence>
<dbReference type="Gene3D" id="2.170.230.10">
    <property type="match status" value="1"/>
</dbReference>
<dbReference type="Pfam" id="PF10502">
    <property type="entry name" value="Peptidase_S26"/>
    <property type="match status" value="1"/>
</dbReference>
<dbReference type="EC" id="3.4.21.89" evidence="4 12"/>
<evidence type="ECO:0000313" key="15">
    <source>
        <dbReference type="EMBL" id="GAA4897289.1"/>
    </source>
</evidence>
<dbReference type="NCBIfam" id="TIGR02227">
    <property type="entry name" value="sigpep_I_bact"/>
    <property type="match status" value="1"/>
</dbReference>
<evidence type="ECO:0000256" key="7">
    <source>
        <dbReference type="ARBA" id="ARBA00022670"/>
    </source>
</evidence>
<keyword evidence="9 12" id="KW-0378">Hydrolase</keyword>
<dbReference type="PROSITE" id="PS00501">
    <property type="entry name" value="SPASE_I_1"/>
    <property type="match status" value="1"/>
</dbReference>
<dbReference type="PRINTS" id="PR00727">
    <property type="entry name" value="LEADERPTASE"/>
</dbReference>
<comment type="caution">
    <text evidence="15">The sequence shown here is derived from an EMBL/GenBank/DDBJ whole genome shotgun (WGS) entry which is preliminary data.</text>
</comment>
<dbReference type="PANTHER" id="PTHR43390">
    <property type="entry name" value="SIGNAL PEPTIDASE I"/>
    <property type="match status" value="1"/>
</dbReference>